<feature type="compositionally biased region" description="Polar residues" evidence="1">
    <location>
        <begin position="262"/>
        <end position="275"/>
    </location>
</feature>
<feature type="non-terminal residue" evidence="2">
    <location>
        <position position="289"/>
    </location>
</feature>
<evidence type="ECO:0000313" key="3">
    <source>
        <dbReference type="Proteomes" id="UP000747542"/>
    </source>
</evidence>
<gene>
    <name evidence="2" type="ORF">Hamer_G017151</name>
</gene>
<sequence length="289" mass="31633">CILVDGINKLTLWCSASKVWINPRCRSQTSSIKDNSPVLGLSGPFMNEIMASMPALSPFIFQLPPTKNFLWSDILRSARSRDIAGSVWSSGTRCVVCAGRECKLQGVLTFPEISGIIFALAVDVIDATNGEGLAKCYDVFTEMNKSKRNHSATLKGPAQHATEGLTQGMVCLTYHKNNRINEDPAHLPEHRGSVTQHEFEVLTEAPDSIHPVKGNQLKNGNKQHTNTASKTINQSSPSVKSMKKKRTDHSCGIGSVLEIASGSFQPDTNNQQCNENDIWESGSEIHHFA</sequence>
<feature type="region of interest" description="Disordered" evidence="1">
    <location>
        <begin position="209"/>
        <end position="247"/>
    </location>
</feature>
<comment type="caution">
    <text evidence="2">The sequence shown here is derived from an EMBL/GenBank/DDBJ whole genome shotgun (WGS) entry which is preliminary data.</text>
</comment>
<organism evidence="2 3">
    <name type="scientific">Homarus americanus</name>
    <name type="common">American lobster</name>
    <dbReference type="NCBI Taxonomy" id="6706"/>
    <lineage>
        <taxon>Eukaryota</taxon>
        <taxon>Metazoa</taxon>
        <taxon>Ecdysozoa</taxon>
        <taxon>Arthropoda</taxon>
        <taxon>Crustacea</taxon>
        <taxon>Multicrustacea</taxon>
        <taxon>Malacostraca</taxon>
        <taxon>Eumalacostraca</taxon>
        <taxon>Eucarida</taxon>
        <taxon>Decapoda</taxon>
        <taxon>Pleocyemata</taxon>
        <taxon>Astacidea</taxon>
        <taxon>Nephropoidea</taxon>
        <taxon>Nephropidae</taxon>
        <taxon>Homarus</taxon>
    </lineage>
</organism>
<name>A0A8J5MXI5_HOMAM</name>
<keyword evidence="3" id="KW-1185">Reference proteome</keyword>
<dbReference type="EMBL" id="JAHLQT010021820">
    <property type="protein sequence ID" value="KAG7167241.1"/>
    <property type="molecule type" value="Genomic_DNA"/>
</dbReference>
<evidence type="ECO:0000313" key="2">
    <source>
        <dbReference type="EMBL" id="KAG7167241.1"/>
    </source>
</evidence>
<dbReference type="Proteomes" id="UP000747542">
    <property type="component" value="Unassembled WGS sequence"/>
</dbReference>
<reference evidence="2" key="1">
    <citation type="journal article" date="2021" name="Sci. Adv.">
        <title>The American lobster genome reveals insights on longevity, neural, and immune adaptations.</title>
        <authorList>
            <person name="Polinski J.M."/>
            <person name="Zimin A.V."/>
            <person name="Clark K.F."/>
            <person name="Kohn A.B."/>
            <person name="Sadowski N."/>
            <person name="Timp W."/>
            <person name="Ptitsyn A."/>
            <person name="Khanna P."/>
            <person name="Romanova D.Y."/>
            <person name="Williams P."/>
            <person name="Greenwood S.J."/>
            <person name="Moroz L.L."/>
            <person name="Walt D.R."/>
            <person name="Bodnar A.G."/>
        </authorList>
    </citation>
    <scope>NUCLEOTIDE SEQUENCE</scope>
    <source>
        <strain evidence="2">GMGI-L3</strain>
    </source>
</reference>
<feature type="region of interest" description="Disordered" evidence="1">
    <location>
        <begin position="262"/>
        <end position="289"/>
    </location>
</feature>
<evidence type="ECO:0000256" key="1">
    <source>
        <dbReference type="SAM" id="MobiDB-lite"/>
    </source>
</evidence>
<dbReference type="AlphaFoldDB" id="A0A8J5MXI5"/>
<feature type="compositionally biased region" description="Polar residues" evidence="1">
    <location>
        <begin position="216"/>
        <end position="239"/>
    </location>
</feature>
<protein>
    <submittedName>
        <fullName evidence="2">Uncharacterized protein</fullName>
    </submittedName>
</protein>
<accession>A0A8J5MXI5</accession>
<proteinExistence type="predicted"/>